<dbReference type="GO" id="GO:0004673">
    <property type="term" value="F:protein histidine kinase activity"/>
    <property type="evidence" value="ECO:0007669"/>
    <property type="project" value="UniProtKB-EC"/>
</dbReference>
<dbReference type="InterPro" id="IPR050351">
    <property type="entry name" value="BphY/WalK/GraS-like"/>
</dbReference>
<dbReference type="AlphaFoldDB" id="A0A8J6MF84"/>
<proteinExistence type="predicted"/>
<keyword evidence="5" id="KW-0547">Nucleotide-binding</keyword>
<evidence type="ECO:0000256" key="6">
    <source>
        <dbReference type="ARBA" id="ARBA00022777"/>
    </source>
</evidence>
<dbReference type="SUPFAM" id="SSF55874">
    <property type="entry name" value="ATPase domain of HSP90 chaperone/DNA topoisomerase II/histidine kinase"/>
    <property type="match status" value="1"/>
</dbReference>
<dbReference type="EC" id="2.7.13.3" evidence="3"/>
<dbReference type="InterPro" id="IPR036890">
    <property type="entry name" value="HATPase_C_sf"/>
</dbReference>
<evidence type="ECO:0000256" key="5">
    <source>
        <dbReference type="ARBA" id="ARBA00022741"/>
    </source>
</evidence>
<evidence type="ECO:0000256" key="4">
    <source>
        <dbReference type="ARBA" id="ARBA00022679"/>
    </source>
</evidence>
<dbReference type="SMART" id="SM00387">
    <property type="entry name" value="HATPase_c"/>
    <property type="match status" value="1"/>
</dbReference>
<dbReference type="PRINTS" id="PR00344">
    <property type="entry name" value="BCTRLSENSOR"/>
</dbReference>
<reference evidence="10" key="1">
    <citation type="submission" date="2020-08" db="EMBL/GenBank/DDBJ databases">
        <title>Genome public.</title>
        <authorList>
            <person name="Liu C."/>
            <person name="Sun Q."/>
        </authorList>
    </citation>
    <scope>NUCLEOTIDE SEQUENCE</scope>
    <source>
        <strain evidence="10">NSJ-51</strain>
    </source>
</reference>
<dbReference type="PANTHER" id="PTHR42878">
    <property type="entry name" value="TWO-COMPONENT HISTIDINE KINASE"/>
    <property type="match status" value="1"/>
</dbReference>
<dbReference type="RefSeq" id="WP_186908123.1">
    <property type="nucleotide sequence ID" value="NZ_JACOPP010000014.1"/>
</dbReference>
<dbReference type="GO" id="GO:0005524">
    <property type="term" value="F:ATP binding"/>
    <property type="evidence" value="ECO:0007669"/>
    <property type="project" value="UniProtKB-KW"/>
</dbReference>
<accession>A0A8J6MF84</accession>
<dbReference type="GO" id="GO:0000156">
    <property type="term" value="F:phosphorelay response regulator activity"/>
    <property type="evidence" value="ECO:0007669"/>
    <property type="project" value="TreeGrafter"/>
</dbReference>
<keyword evidence="7" id="KW-0067">ATP-binding</keyword>
<feature type="domain" description="Histidine kinase" evidence="9">
    <location>
        <begin position="11"/>
        <end position="222"/>
    </location>
</feature>
<dbReference type="Proteomes" id="UP000661435">
    <property type="component" value="Unassembled WGS sequence"/>
</dbReference>
<dbReference type="Gene3D" id="3.30.565.10">
    <property type="entry name" value="Histidine kinase-like ATPase, C-terminal domain"/>
    <property type="match status" value="1"/>
</dbReference>
<comment type="catalytic activity">
    <reaction evidence="1">
        <text>ATP + protein L-histidine = ADP + protein N-phospho-L-histidine.</text>
        <dbReference type="EC" id="2.7.13.3"/>
    </reaction>
</comment>
<dbReference type="GO" id="GO:0007234">
    <property type="term" value="P:osmosensory signaling via phosphorelay pathway"/>
    <property type="evidence" value="ECO:0007669"/>
    <property type="project" value="TreeGrafter"/>
</dbReference>
<dbReference type="PROSITE" id="PS50109">
    <property type="entry name" value="HIS_KIN"/>
    <property type="match status" value="1"/>
</dbReference>
<dbReference type="InterPro" id="IPR003594">
    <property type="entry name" value="HATPase_dom"/>
</dbReference>
<dbReference type="PANTHER" id="PTHR42878:SF7">
    <property type="entry name" value="SENSOR HISTIDINE KINASE GLRK"/>
    <property type="match status" value="1"/>
</dbReference>
<evidence type="ECO:0000256" key="1">
    <source>
        <dbReference type="ARBA" id="ARBA00000085"/>
    </source>
</evidence>
<dbReference type="InterPro" id="IPR005467">
    <property type="entry name" value="His_kinase_dom"/>
</dbReference>
<keyword evidence="8" id="KW-0902">Two-component regulatory system</keyword>
<name>A0A8J6MF84_9FIRM</name>
<evidence type="ECO:0000256" key="2">
    <source>
        <dbReference type="ARBA" id="ARBA00004370"/>
    </source>
</evidence>
<dbReference type="EMBL" id="JACOPP010000014">
    <property type="protein sequence ID" value="MBC5734238.1"/>
    <property type="molecule type" value="Genomic_DNA"/>
</dbReference>
<protein>
    <recommendedName>
        <fullName evidence="3">histidine kinase</fullName>
        <ecNumber evidence="3">2.7.13.3</ecNumber>
    </recommendedName>
</protein>
<evidence type="ECO:0000313" key="11">
    <source>
        <dbReference type="Proteomes" id="UP000661435"/>
    </source>
</evidence>
<evidence type="ECO:0000256" key="8">
    <source>
        <dbReference type="ARBA" id="ARBA00023012"/>
    </source>
</evidence>
<evidence type="ECO:0000256" key="3">
    <source>
        <dbReference type="ARBA" id="ARBA00012438"/>
    </source>
</evidence>
<organism evidence="10 11">
    <name type="scientific">Lawsonibacter hominis</name>
    <dbReference type="NCBI Taxonomy" id="2763053"/>
    <lineage>
        <taxon>Bacteria</taxon>
        <taxon>Bacillati</taxon>
        <taxon>Bacillota</taxon>
        <taxon>Clostridia</taxon>
        <taxon>Eubacteriales</taxon>
        <taxon>Oscillospiraceae</taxon>
        <taxon>Lawsonibacter</taxon>
    </lineage>
</organism>
<gene>
    <name evidence="10" type="ORF">H8S57_10940</name>
</gene>
<dbReference type="GO" id="GO:0030295">
    <property type="term" value="F:protein kinase activator activity"/>
    <property type="evidence" value="ECO:0007669"/>
    <property type="project" value="TreeGrafter"/>
</dbReference>
<evidence type="ECO:0000259" key="9">
    <source>
        <dbReference type="PROSITE" id="PS50109"/>
    </source>
</evidence>
<dbReference type="InterPro" id="IPR004358">
    <property type="entry name" value="Sig_transdc_His_kin-like_C"/>
</dbReference>
<keyword evidence="11" id="KW-1185">Reference proteome</keyword>
<dbReference type="Pfam" id="PF02518">
    <property type="entry name" value="HATPase_c"/>
    <property type="match status" value="1"/>
</dbReference>
<evidence type="ECO:0000256" key="7">
    <source>
        <dbReference type="ARBA" id="ARBA00022840"/>
    </source>
</evidence>
<sequence>MEPLLEEWGPLLVEQLREQLNNLTAAAQLLTPVVQESGEERHRQYLAILNQSVYRMTRTLNNAEYAQLPEGEPALRRAPLDLAGLCRELERQVTPLAALAGVQFSYEEERACLLTVGDAALLRRMLLNLIANALGAAGSGGQAGLRLADARSAAVLTVWDNGPGLPPCAEERGAESLLRRPDGLGLGLSIARRVASLHGGALVLEQREGRGLRSVVSLPVCPPERNQMLKTPQMGCDPTGGFSPVLVELSGVLPYQAFLPEDVE</sequence>
<keyword evidence="6 10" id="KW-0418">Kinase</keyword>
<comment type="subcellular location">
    <subcellularLocation>
        <location evidence="2">Membrane</location>
    </subcellularLocation>
</comment>
<keyword evidence="4" id="KW-0808">Transferase</keyword>
<evidence type="ECO:0000313" key="10">
    <source>
        <dbReference type="EMBL" id="MBC5734238.1"/>
    </source>
</evidence>
<comment type="caution">
    <text evidence="10">The sequence shown here is derived from an EMBL/GenBank/DDBJ whole genome shotgun (WGS) entry which is preliminary data.</text>
</comment>